<gene>
    <name evidence="2" type="ORF">RFM52_12070</name>
</gene>
<evidence type="ECO:0000313" key="3">
    <source>
        <dbReference type="Proteomes" id="UP001280156"/>
    </source>
</evidence>
<proteinExistence type="predicted"/>
<name>A0ABU4YG53_9HYPH</name>
<dbReference type="Proteomes" id="UP001280156">
    <property type="component" value="Unassembled WGS sequence"/>
</dbReference>
<evidence type="ECO:0000313" key="2">
    <source>
        <dbReference type="EMBL" id="MDX8485936.1"/>
    </source>
</evidence>
<dbReference type="EMBL" id="JAVIIV010000006">
    <property type="protein sequence ID" value="MDX8485936.1"/>
    <property type="molecule type" value="Genomic_DNA"/>
</dbReference>
<dbReference type="SUPFAM" id="SSF47413">
    <property type="entry name" value="lambda repressor-like DNA-binding domains"/>
    <property type="match status" value="1"/>
</dbReference>
<comment type="caution">
    <text evidence="2">The sequence shown here is derived from an EMBL/GenBank/DDBJ whole genome shotgun (WGS) entry which is preliminary data.</text>
</comment>
<evidence type="ECO:0000256" key="1">
    <source>
        <dbReference type="SAM" id="MobiDB-lite"/>
    </source>
</evidence>
<dbReference type="RefSeq" id="WP_320293727.1">
    <property type="nucleotide sequence ID" value="NZ_JAVIIU010000001.1"/>
</dbReference>
<sequence>MIAGRLRECLKRLRWGAADLAEELDYPPSEVARWLDGSAQVPLAVAAWLEALVKAHKALPPPGLAQSGSVLLAWPMERLAVLSSETDTTKHEASKGIVLRPSYPRRHAVAGNRRAGGMAAQSKGASDNETRPL</sequence>
<organism evidence="2 3">
    <name type="scientific">Mesorhizobium humile</name>
    <dbReference type="NCBI Taxonomy" id="3072313"/>
    <lineage>
        <taxon>Bacteria</taxon>
        <taxon>Pseudomonadati</taxon>
        <taxon>Pseudomonadota</taxon>
        <taxon>Alphaproteobacteria</taxon>
        <taxon>Hyphomicrobiales</taxon>
        <taxon>Phyllobacteriaceae</taxon>
        <taxon>Mesorhizobium</taxon>
    </lineage>
</organism>
<evidence type="ECO:0008006" key="4">
    <source>
        <dbReference type="Google" id="ProtNLM"/>
    </source>
</evidence>
<accession>A0ABU4YG53</accession>
<protein>
    <recommendedName>
        <fullName evidence="4">HTH cro/C1-type domain-containing protein</fullName>
    </recommendedName>
</protein>
<dbReference type="InterPro" id="IPR010982">
    <property type="entry name" value="Lambda_DNA-bd_dom_sf"/>
</dbReference>
<feature type="region of interest" description="Disordered" evidence="1">
    <location>
        <begin position="109"/>
        <end position="133"/>
    </location>
</feature>
<reference evidence="2 3" key="1">
    <citation type="submission" date="2023-08" db="EMBL/GenBank/DDBJ databases">
        <title>Implementing the SeqCode for naming new Mesorhizobium species isolated from Vachellia karroo root nodules.</title>
        <authorList>
            <person name="Van Lill M."/>
        </authorList>
    </citation>
    <scope>NUCLEOTIDE SEQUENCE [LARGE SCALE GENOMIC DNA]</scope>
    <source>
        <strain evidence="2 3">VK2B</strain>
    </source>
</reference>
<keyword evidence="3" id="KW-1185">Reference proteome</keyword>